<sequence>MIPTIDPKTIGKPARARRHVRSLTGKSNPPEPWLDLDIGSPGYLPEKDASGKEKWPLGDEKGVILTLKYGDGGNVLFS</sequence>
<evidence type="ECO:0000256" key="1">
    <source>
        <dbReference type="SAM" id="MobiDB-lite"/>
    </source>
</evidence>
<reference evidence="3" key="2">
    <citation type="submission" date="2015-01" db="EMBL/GenBank/DDBJ databases">
        <title>Evolutionary Origins and Diversification of the Mycorrhizal Mutualists.</title>
        <authorList>
            <consortium name="DOE Joint Genome Institute"/>
            <consortium name="Mycorrhizal Genomics Consortium"/>
            <person name="Kohler A."/>
            <person name="Kuo A."/>
            <person name="Nagy L.G."/>
            <person name="Floudas D."/>
            <person name="Copeland A."/>
            <person name="Barry K.W."/>
            <person name="Cichocki N."/>
            <person name="Veneault-Fourrey C."/>
            <person name="LaButti K."/>
            <person name="Lindquist E.A."/>
            <person name="Lipzen A."/>
            <person name="Lundell T."/>
            <person name="Morin E."/>
            <person name="Murat C."/>
            <person name="Riley R."/>
            <person name="Ohm R."/>
            <person name="Sun H."/>
            <person name="Tunlid A."/>
            <person name="Henrissat B."/>
            <person name="Grigoriev I.V."/>
            <person name="Hibbett D.S."/>
            <person name="Martin F."/>
        </authorList>
    </citation>
    <scope>NUCLEOTIDE SEQUENCE [LARGE SCALE GENOMIC DNA]</scope>
    <source>
        <strain evidence="3">h7</strain>
    </source>
</reference>
<evidence type="ECO:0000313" key="3">
    <source>
        <dbReference type="Proteomes" id="UP000053424"/>
    </source>
</evidence>
<gene>
    <name evidence="2" type="ORF">M413DRAFT_255842</name>
</gene>
<name>A0A0C3C0I5_HEBCY</name>
<organism evidence="2 3">
    <name type="scientific">Hebeloma cylindrosporum</name>
    <dbReference type="NCBI Taxonomy" id="76867"/>
    <lineage>
        <taxon>Eukaryota</taxon>
        <taxon>Fungi</taxon>
        <taxon>Dikarya</taxon>
        <taxon>Basidiomycota</taxon>
        <taxon>Agaricomycotina</taxon>
        <taxon>Agaricomycetes</taxon>
        <taxon>Agaricomycetidae</taxon>
        <taxon>Agaricales</taxon>
        <taxon>Agaricineae</taxon>
        <taxon>Hymenogastraceae</taxon>
        <taxon>Hebeloma</taxon>
    </lineage>
</organism>
<feature type="region of interest" description="Disordered" evidence="1">
    <location>
        <begin position="1"/>
        <end position="36"/>
    </location>
</feature>
<proteinExistence type="predicted"/>
<reference evidence="2 3" key="1">
    <citation type="submission" date="2014-04" db="EMBL/GenBank/DDBJ databases">
        <authorList>
            <consortium name="DOE Joint Genome Institute"/>
            <person name="Kuo A."/>
            <person name="Gay G."/>
            <person name="Dore J."/>
            <person name="Kohler A."/>
            <person name="Nagy L.G."/>
            <person name="Floudas D."/>
            <person name="Copeland A."/>
            <person name="Barry K.W."/>
            <person name="Cichocki N."/>
            <person name="Veneault-Fourrey C."/>
            <person name="LaButti K."/>
            <person name="Lindquist E.A."/>
            <person name="Lipzen A."/>
            <person name="Lundell T."/>
            <person name="Morin E."/>
            <person name="Murat C."/>
            <person name="Sun H."/>
            <person name="Tunlid A."/>
            <person name="Henrissat B."/>
            <person name="Grigoriev I.V."/>
            <person name="Hibbett D.S."/>
            <person name="Martin F."/>
            <person name="Nordberg H.P."/>
            <person name="Cantor M.N."/>
            <person name="Hua S.X."/>
        </authorList>
    </citation>
    <scope>NUCLEOTIDE SEQUENCE [LARGE SCALE GENOMIC DNA]</scope>
    <source>
        <strain evidence="3">h7</strain>
    </source>
</reference>
<protein>
    <submittedName>
        <fullName evidence="2">Uncharacterized protein</fullName>
    </submittedName>
</protein>
<keyword evidence="3" id="KW-1185">Reference proteome</keyword>
<dbReference type="AlphaFoldDB" id="A0A0C3C0I5"/>
<dbReference type="HOGENOM" id="CLU_2622303_0_0_1"/>
<dbReference type="Proteomes" id="UP000053424">
    <property type="component" value="Unassembled WGS sequence"/>
</dbReference>
<accession>A0A0C3C0I5</accession>
<evidence type="ECO:0000313" key="2">
    <source>
        <dbReference type="EMBL" id="KIM37794.1"/>
    </source>
</evidence>
<dbReference type="EMBL" id="KN831795">
    <property type="protein sequence ID" value="KIM37794.1"/>
    <property type="molecule type" value="Genomic_DNA"/>
</dbReference>